<dbReference type="Pfam" id="PF01755">
    <property type="entry name" value="Glyco_transf_25"/>
    <property type="match status" value="1"/>
</dbReference>
<reference evidence="2 3" key="1">
    <citation type="submission" date="2018-04" db="EMBL/GenBank/DDBJ databases">
        <title>Genomic sequence of a freshwater isolate of Shewanella morhuae.</title>
        <authorList>
            <person name="Castillo D.E."/>
            <person name="Gram L."/>
        </authorList>
    </citation>
    <scope>NUCLEOTIDE SEQUENCE [LARGE SCALE GENOMIC DNA]</scope>
    <source>
        <strain evidence="2 3">CW7</strain>
    </source>
</reference>
<dbReference type="CDD" id="cd06532">
    <property type="entry name" value="Glyco_transf_25"/>
    <property type="match status" value="1"/>
</dbReference>
<evidence type="ECO:0000313" key="3">
    <source>
        <dbReference type="Proteomes" id="UP000240506"/>
    </source>
</evidence>
<dbReference type="EMBL" id="PYSG01000003">
    <property type="protein sequence ID" value="PTA48562.1"/>
    <property type="molecule type" value="Genomic_DNA"/>
</dbReference>
<sequence length="235" mass="27646">MKIFVISLERSTERRAQMIAKFNKADVEFEFFNAVDSSLLGFKLSERAANDITIKRKGYKLLDSEIGCYASHFLLWEKCVEIDEPIVIFEDHADLTDDFKITLQNTFTHISELNYIKLSIPFKLSKFIKKKVVDENHVIGRYIKPVCYNTGYMLTPCAAKKFINASEKFIEPVDDFMEKPWLHGIKTFSLNPFICYRAKIPSTIGYNRKNKNNISFYRKIYAELFRLYESIRRLR</sequence>
<name>A0ABX5HNV7_9GAMM</name>
<evidence type="ECO:0000259" key="1">
    <source>
        <dbReference type="Pfam" id="PF01755"/>
    </source>
</evidence>
<keyword evidence="3" id="KW-1185">Reference proteome</keyword>
<dbReference type="InterPro" id="IPR002654">
    <property type="entry name" value="Glyco_trans_25"/>
</dbReference>
<protein>
    <submittedName>
        <fullName evidence="2">Glycosyltransferase</fullName>
    </submittedName>
</protein>
<dbReference type="Proteomes" id="UP000240506">
    <property type="component" value="Unassembled WGS sequence"/>
</dbReference>
<proteinExistence type="predicted"/>
<dbReference type="RefSeq" id="WP_107884441.1">
    <property type="nucleotide sequence ID" value="NZ_PYSG01000003.1"/>
</dbReference>
<comment type="caution">
    <text evidence="2">The sequence shown here is derived from an EMBL/GenBank/DDBJ whole genome shotgun (WGS) entry which is preliminary data.</text>
</comment>
<organism evidence="2 3">
    <name type="scientific">Shewanella morhuae</name>
    <dbReference type="NCBI Taxonomy" id="365591"/>
    <lineage>
        <taxon>Bacteria</taxon>
        <taxon>Pseudomonadati</taxon>
        <taxon>Pseudomonadota</taxon>
        <taxon>Gammaproteobacteria</taxon>
        <taxon>Alteromonadales</taxon>
        <taxon>Shewanellaceae</taxon>
        <taxon>Shewanella</taxon>
    </lineage>
</organism>
<accession>A0ABX5HNV7</accession>
<feature type="domain" description="Glycosyl transferase family 25" evidence="1">
    <location>
        <begin position="2"/>
        <end position="177"/>
    </location>
</feature>
<gene>
    <name evidence="2" type="ORF">C9I43_15855</name>
</gene>
<evidence type="ECO:0000313" key="2">
    <source>
        <dbReference type="EMBL" id="PTA48562.1"/>
    </source>
</evidence>